<sequence length="598" mass="67291">MGLLTVGTPMEWHEASQHATHVRKHGIVQFLHLWHSIKARRRDKLLWGDEIEYICVAFDDATRTVRASNNAYEVLLKLEEMEKAAQASGDPISWSFKPEYGRYMLEGTPAGPYGFLIDDLLTVEPNMRERRALANSMLKENEALVSITNFPLLGVNSPHSFLDPPHDPTPEGGASNSLFIPDEAINPHPRFRTLTQNIRERRQSKVNIHVPVFKDKNTPSPFLETAAPCLQDLSASGLGRLVPDAKPDHIYMDCMCFGMGCCCLQVTFQACSVEEARRLYDQLAMALSAGAPIFRGFLADVDCRWDVISASVDDRTKEERGVEPLKNSRFNIPKSRYASISTYLNEGIDDLLAKHYAHLFIRDPIVIFNEKLNLDDKTSSDHFENIQSTNWQTMRFKPPPPLSPIGWRVEFRSMEIQFTDFENAAYSVFVVLLTRTILSFDLNLYMPLTKVDENMAKGQKRDAVRNVFGNPARRPAEFDAFEDVGPDGVDALVELTVNEIMNGKAGKFPGMVPLVRAYLSAAPNLSYKTLKGLEEYLDFISRRASGKIPTGARWIRDFVAAHPDYKHDSVVGQSVAYDLMKKVDEMGRASGRIPGLSL</sequence>
<dbReference type="GO" id="GO:0005524">
    <property type="term" value="F:ATP binding"/>
    <property type="evidence" value="ECO:0007669"/>
    <property type="project" value="UniProtKB-UniRule"/>
</dbReference>
<evidence type="ECO:0000256" key="3">
    <source>
        <dbReference type="ARBA" id="ARBA00012220"/>
    </source>
</evidence>
<dbReference type="EMBL" id="MCGO01000029">
    <property type="protein sequence ID" value="ORY42370.1"/>
    <property type="molecule type" value="Genomic_DNA"/>
</dbReference>
<evidence type="ECO:0000313" key="12">
    <source>
        <dbReference type="Proteomes" id="UP000193642"/>
    </source>
</evidence>
<dbReference type="GO" id="GO:0004357">
    <property type="term" value="F:glutamate-cysteine ligase activity"/>
    <property type="evidence" value="ECO:0007669"/>
    <property type="project" value="UniProtKB-UniRule"/>
</dbReference>
<name>A0A1Y2C5Q3_9FUNG</name>
<dbReference type="AlphaFoldDB" id="A0A1Y2C5Q3"/>
<evidence type="ECO:0000256" key="9">
    <source>
        <dbReference type="ARBA" id="ARBA00032122"/>
    </source>
</evidence>
<dbReference type="FunFam" id="3.30.590.50:FF:000001">
    <property type="entry name" value="Glutamate-cysteine ligase Gcs1"/>
    <property type="match status" value="1"/>
</dbReference>
<dbReference type="OrthoDB" id="7939818at2759"/>
<comment type="catalytic activity">
    <reaction evidence="10">
        <text>L-cysteine + L-glutamate + ATP = gamma-L-glutamyl-L-cysteine + ADP + phosphate + H(+)</text>
        <dbReference type="Rhea" id="RHEA:13285"/>
        <dbReference type="ChEBI" id="CHEBI:15378"/>
        <dbReference type="ChEBI" id="CHEBI:29985"/>
        <dbReference type="ChEBI" id="CHEBI:30616"/>
        <dbReference type="ChEBI" id="CHEBI:35235"/>
        <dbReference type="ChEBI" id="CHEBI:43474"/>
        <dbReference type="ChEBI" id="CHEBI:58173"/>
        <dbReference type="ChEBI" id="CHEBI:456216"/>
        <dbReference type="EC" id="6.3.2.2"/>
    </reaction>
</comment>
<gene>
    <name evidence="11" type="ORF">BCR33DRAFT_754092</name>
</gene>
<keyword evidence="12" id="KW-1185">Reference proteome</keyword>
<protein>
    <recommendedName>
        <fullName evidence="3 10">Glutamate--cysteine ligase</fullName>
        <ecNumber evidence="3 10">6.3.2.2</ecNumber>
    </recommendedName>
    <alternativeName>
        <fullName evidence="9 10">Gamma-ECS</fullName>
    </alternativeName>
    <alternativeName>
        <fullName evidence="8 10">Gamma-glutamylcysteine synthetase</fullName>
    </alternativeName>
</protein>
<dbReference type="Gene3D" id="1.10.8.960">
    <property type="match status" value="1"/>
</dbReference>
<dbReference type="InterPro" id="IPR014746">
    <property type="entry name" value="Gln_synth/guanido_kin_cat_dom"/>
</dbReference>
<dbReference type="GO" id="GO:0098849">
    <property type="term" value="P:cellular detoxification of cadmium ion"/>
    <property type="evidence" value="ECO:0007669"/>
    <property type="project" value="EnsemblFungi"/>
</dbReference>
<keyword evidence="5 10" id="KW-0317">Glutathione biosynthesis</keyword>
<dbReference type="PANTHER" id="PTHR11164:SF0">
    <property type="entry name" value="GLUTAMATE--CYSTEINE LIGASE CATALYTIC SUBUNIT"/>
    <property type="match status" value="1"/>
</dbReference>
<evidence type="ECO:0000256" key="6">
    <source>
        <dbReference type="ARBA" id="ARBA00022741"/>
    </source>
</evidence>
<evidence type="ECO:0000313" key="11">
    <source>
        <dbReference type="EMBL" id="ORY42370.1"/>
    </source>
</evidence>
<dbReference type="SUPFAM" id="SSF55931">
    <property type="entry name" value="Glutamine synthetase/guanido kinase"/>
    <property type="match status" value="1"/>
</dbReference>
<comment type="pathway">
    <text evidence="1 10">Sulfur metabolism; glutathione biosynthesis; glutathione from L-cysteine and L-glutamate: step 1/2.</text>
</comment>
<evidence type="ECO:0000256" key="4">
    <source>
        <dbReference type="ARBA" id="ARBA00022598"/>
    </source>
</evidence>
<accession>A0A1Y2C5Q3</accession>
<dbReference type="STRING" id="329046.A0A1Y2C5Q3"/>
<evidence type="ECO:0000256" key="10">
    <source>
        <dbReference type="RuleBase" id="RU367135"/>
    </source>
</evidence>
<dbReference type="Gene3D" id="3.30.590.50">
    <property type="match status" value="2"/>
</dbReference>
<comment type="similarity">
    <text evidence="2 10">Belongs to the glutamate--cysteine ligase type 3 family.</text>
</comment>
<keyword evidence="6 10" id="KW-0547">Nucleotide-binding</keyword>
<dbReference type="Pfam" id="PF03074">
    <property type="entry name" value="GCS"/>
    <property type="match status" value="1"/>
</dbReference>
<evidence type="ECO:0000256" key="5">
    <source>
        <dbReference type="ARBA" id="ARBA00022684"/>
    </source>
</evidence>
<reference evidence="11 12" key="1">
    <citation type="submission" date="2016-07" db="EMBL/GenBank/DDBJ databases">
        <title>Pervasive Adenine N6-methylation of Active Genes in Fungi.</title>
        <authorList>
            <consortium name="DOE Joint Genome Institute"/>
            <person name="Mondo S.J."/>
            <person name="Dannebaum R.O."/>
            <person name="Kuo R.C."/>
            <person name="Labutti K."/>
            <person name="Haridas S."/>
            <person name="Kuo A."/>
            <person name="Salamov A."/>
            <person name="Ahrendt S.R."/>
            <person name="Lipzen A."/>
            <person name="Sullivan W."/>
            <person name="Andreopoulos W.B."/>
            <person name="Clum A."/>
            <person name="Lindquist E."/>
            <person name="Daum C."/>
            <person name="Ramamoorthy G.K."/>
            <person name="Gryganskyi A."/>
            <person name="Culley D."/>
            <person name="Magnuson J.K."/>
            <person name="James T.Y."/>
            <person name="O'Malley M.A."/>
            <person name="Stajich J.E."/>
            <person name="Spatafora J.W."/>
            <person name="Visel A."/>
            <person name="Grigoriev I.V."/>
        </authorList>
    </citation>
    <scope>NUCLEOTIDE SEQUENCE [LARGE SCALE GENOMIC DNA]</scope>
    <source>
        <strain evidence="11 12">JEL800</strain>
    </source>
</reference>
<evidence type="ECO:0000256" key="2">
    <source>
        <dbReference type="ARBA" id="ARBA00008100"/>
    </source>
</evidence>
<evidence type="ECO:0000256" key="1">
    <source>
        <dbReference type="ARBA" id="ARBA00005006"/>
    </source>
</evidence>
<dbReference type="GO" id="GO:0046938">
    <property type="term" value="P:phytochelatin biosynthetic process"/>
    <property type="evidence" value="ECO:0007669"/>
    <property type="project" value="EnsemblFungi"/>
</dbReference>
<dbReference type="GO" id="GO:0017109">
    <property type="term" value="C:glutamate-cysteine ligase complex"/>
    <property type="evidence" value="ECO:0007669"/>
    <property type="project" value="TreeGrafter"/>
</dbReference>
<dbReference type="FunFam" id="3.30.590.50:FF:000002">
    <property type="entry name" value="Glutamate--cysteine ligase catalytic subunit"/>
    <property type="match status" value="1"/>
</dbReference>
<comment type="caution">
    <text evidence="11">The sequence shown here is derived from an EMBL/GenBank/DDBJ whole genome shotgun (WGS) entry which is preliminary data.</text>
</comment>
<dbReference type="GO" id="GO:0006750">
    <property type="term" value="P:glutathione biosynthetic process"/>
    <property type="evidence" value="ECO:0007669"/>
    <property type="project" value="UniProtKB-UniRule"/>
</dbReference>
<dbReference type="PANTHER" id="PTHR11164">
    <property type="entry name" value="GLUTAMATE CYSTEINE LIGASE"/>
    <property type="match status" value="1"/>
</dbReference>
<evidence type="ECO:0000256" key="8">
    <source>
        <dbReference type="ARBA" id="ARBA00030585"/>
    </source>
</evidence>
<dbReference type="InterPro" id="IPR004308">
    <property type="entry name" value="GCS"/>
</dbReference>
<keyword evidence="7 10" id="KW-0067">ATP-binding</keyword>
<proteinExistence type="inferred from homology"/>
<evidence type="ECO:0000256" key="7">
    <source>
        <dbReference type="ARBA" id="ARBA00022840"/>
    </source>
</evidence>
<organism evidence="11 12">
    <name type="scientific">Rhizoclosmatium globosum</name>
    <dbReference type="NCBI Taxonomy" id="329046"/>
    <lineage>
        <taxon>Eukaryota</taxon>
        <taxon>Fungi</taxon>
        <taxon>Fungi incertae sedis</taxon>
        <taxon>Chytridiomycota</taxon>
        <taxon>Chytridiomycota incertae sedis</taxon>
        <taxon>Chytridiomycetes</taxon>
        <taxon>Chytridiales</taxon>
        <taxon>Chytriomycetaceae</taxon>
        <taxon>Rhizoclosmatium</taxon>
    </lineage>
</organism>
<dbReference type="Proteomes" id="UP000193642">
    <property type="component" value="Unassembled WGS sequence"/>
</dbReference>
<dbReference type="UniPathway" id="UPA00142">
    <property type="reaction ID" value="UER00209"/>
</dbReference>
<dbReference type="EC" id="6.3.2.2" evidence="3 10"/>
<keyword evidence="4 10" id="KW-0436">Ligase</keyword>